<keyword evidence="2" id="KW-0378">Hydrolase</keyword>
<name>A0A6I2L8N3_9BURK</name>
<dbReference type="SUPFAM" id="SSF52540">
    <property type="entry name" value="P-loop containing nucleoside triphosphate hydrolases"/>
    <property type="match status" value="1"/>
</dbReference>
<dbReference type="AlphaFoldDB" id="A0A6I2L8N3"/>
<dbReference type="PANTHER" id="PTHR23408:SF3">
    <property type="entry name" value="METHYLMALONIC ACIDURIA TYPE A PROTEIN, MITOCHONDRIAL"/>
    <property type="match status" value="1"/>
</dbReference>
<dbReference type="RefSeq" id="WP_154383263.1">
    <property type="nucleotide sequence ID" value="NZ_WKJK01000026.1"/>
</dbReference>
<dbReference type="NCBIfam" id="NF006958">
    <property type="entry name" value="PRK09435.1"/>
    <property type="match status" value="1"/>
</dbReference>
<accession>A0A6I2L8N3</accession>
<evidence type="ECO:0000256" key="1">
    <source>
        <dbReference type="ARBA" id="ARBA00009625"/>
    </source>
</evidence>
<dbReference type="CDD" id="cd03114">
    <property type="entry name" value="MMAA-like"/>
    <property type="match status" value="1"/>
</dbReference>
<keyword evidence="3" id="KW-1185">Reference proteome</keyword>
<evidence type="ECO:0000313" key="2">
    <source>
        <dbReference type="EMBL" id="MRW94388.1"/>
    </source>
</evidence>
<dbReference type="GO" id="GO:0005525">
    <property type="term" value="F:GTP binding"/>
    <property type="evidence" value="ECO:0007669"/>
    <property type="project" value="InterPro"/>
</dbReference>
<dbReference type="Gene3D" id="1.20.5.170">
    <property type="match status" value="1"/>
</dbReference>
<comment type="similarity">
    <text evidence="1">Belongs to the SIMIBI class G3E GTPase family. ArgK/MeaB subfamily.</text>
</comment>
<gene>
    <name evidence="2" type="primary">meaB</name>
    <name evidence="2" type="ORF">GJ699_30885</name>
</gene>
<protein>
    <submittedName>
        <fullName evidence="2">Methylmalonyl Co-A mutase-associated GTPase MeaB</fullName>
        <ecNumber evidence="2">3.6.5.-</ecNumber>
    </submittedName>
</protein>
<organism evidence="2 3">
    <name type="scientific">Duganella guangzhouensis</name>
    <dbReference type="NCBI Taxonomy" id="2666084"/>
    <lineage>
        <taxon>Bacteria</taxon>
        <taxon>Pseudomonadati</taxon>
        <taxon>Pseudomonadota</taxon>
        <taxon>Betaproteobacteria</taxon>
        <taxon>Burkholderiales</taxon>
        <taxon>Oxalobacteraceae</taxon>
        <taxon>Telluria group</taxon>
        <taxon>Duganella</taxon>
    </lineage>
</organism>
<dbReference type="InterPro" id="IPR005129">
    <property type="entry name" value="GTPase_ArgK"/>
</dbReference>
<sequence length="326" mass="35136">MAIEPDDDALATALLARQRRALAKAITLVESARPDHRLRAQSLLDRLLPHTGNALRIGISGVPGVGKSTFIETFGMYLLEQGLRVAVLAVDPSSPLTGGSILGDKTRMEQLSQQENAYIRPSPARGALGGVGHQSREAMLLCEAAGFDIIIVETVGVGQSETAVAAMCDVFLLLQLPNAGDELQGIKKGILELADLVVYNKTDLDPRAAAIAAGQMRSALHMLRPASPHWQVPVLQASATSGDGIAEIWATLQNYRRLMQQAGAFDERRKQQAQAWMWQLIEAGLQERFRHHPAIQAALPQALRQAADGTVNPATLAALLLDAFQR</sequence>
<dbReference type="Pfam" id="PF03308">
    <property type="entry name" value="MeaB"/>
    <property type="match status" value="1"/>
</dbReference>
<dbReference type="Gene3D" id="1.10.287.130">
    <property type="match status" value="1"/>
</dbReference>
<dbReference type="GO" id="GO:0003924">
    <property type="term" value="F:GTPase activity"/>
    <property type="evidence" value="ECO:0007669"/>
    <property type="project" value="InterPro"/>
</dbReference>
<dbReference type="EC" id="3.6.5.-" evidence="2"/>
<dbReference type="EMBL" id="WKJK01000026">
    <property type="protein sequence ID" value="MRW94388.1"/>
    <property type="molecule type" value="Genomic_DNA"/>
</dbReference>
<dbReference type="GO" id="GO:0005737">
    <property type="term" value="C:cytoplasm"/>
    <property type="evidence" value="ECO:0007669"/>
    <property type="project" value="TreeGrafter"/>
</dbReference>
<dbReference type="InterPro" id="IPR027417">
    <property type="entry name" value="P-loop_NTPase"/>
</dbReference>
<evidence type="ECO:0000313" key="3">
    <source>
        <dbReference type="Proteomes" id="UP000433309"/>
    </source>
</evidence>
<dbReference type="PANTHER" id="PTHR23408">
    <property type="entry name" value="METHYLMALONYL-COA MUTASE"/>
    <property type="match status" value="1"/>
</dbReference>
<proteinExistence type="inferred from homology"/>
<dbReference type="Gene3D" id="3.40.50.300">
    <property type="entry name" value="P-loop containing nucleotide triphosphate hydrolases"/>
    <property type="match status" value="1"/>
</dbReference>
<reference evidence="2 3" key="1">
    <citation type="submission" date="2019-11" db="EMBL/GenBank/DDBJ databases">
        <title>Novel species isolated from a subtropical stream in China.</title>
        <authorList>
            <person name="Lu H."/>
        </authorList>
    </citation>
    <scope>NUCLEOTIDE SEQUENCE [LARGE SCALE GENOMIC DNA]</scope>
    <source>
        <strain evidence="2 3">FT80W</strain>
    </source>
</reference>
<dbReference type="Proteomes" id="UP000433309">
    <property type="component" value="Unassembled WGS sequence"/>
</dbReference>
<dbReference type="NCBIfam" id="TIGR00750">
    <property type="entry name" value="lao"/>
    <property type="match status" value="1"/>
</dbReference>
<comment type="caution">
    <text evidence="2">The sequence shown here is derived from an EMBL/GenBank/DDBJ whole genome shotgun (WGS) entry which is preliminary data.</text>
</comment>